<organism evidence="1 2">
    <name type="scientific">Exocentrus adspersus</name>
    <dbReference type="NCBI Taxonomy" id="1586481"/>
    <lineage>
        <taxon>Eukaryota</taxon>
        <taxon>Metazoa</taxon>
        <taxon>Ecdysozoa</taxon>
        <taxon>Arthropoda</taxon>
        <taxon>Hexapoda</taxon>
        <taxon>Insecta</taxon>
        <taxon>Pterygota</taxon>
        <taxon>Neoptera</taxon>
        <taxon>Endopterygota</taxon>
        <taxon>Coleoptera</taxon>
        <taxon>Polyphaga</taxon>
        <taxon>Cucujiformia</taxon>
        <taxon>Chrysomeloidea</taxon>
        <taxon>Cerambycidae</taxon>
        <taxon>Lamiinae</taxon>
        <taxon>Acanthocinini</taxon>
        <taxon>Exocentrus</taxon>
    </lineage>
</organism>
<gene>
    <name evidence="1" type="ORF">NQ315_006721</name>
</gene>
<keyword evidence="2" id="KW-1185">Reference proteome</keyword>
<sequence>MENISPDIVTRAVQFVYTRTGQCQIANAGAILNNPVSKKSFQIILGMSERYPSSMTHSFNSRRLLESSFSPFD</sequence>
<dbReference type="EMBL" id="JANEYG010000003">
    <property type="protein sequence ID" value="KAJ8923945.1"/>
    <property type="molecule type" value="Genomic_DNA"/>
</dbReference>
<proteinExistence type="predicted"/>
<dbReference type="AlphaFoldDB" id="A0AAV8WD35"/>
<dbReference type="Proteomes" id="UP001159042">
    <property type="component" value="Unassembled WGS sequence"/>
</dbReference>
<comment type="caution">
    <text evidence="1">The sequence shown here is derived from an EMBL/GenBank/DDBJ whole genome shotgun (WGS) entry which is preliminary data.</text>
</comment>
<accession>A0AAV8WD35</accession>
<evidence type="ECO:0000313" key="2">
    <source>
        <dbReference type="Proteomes" id="UP001159042"/>
    </source>
</evidence>
<reference evidence="1 2" key="1">
    <citation type="journal article" date="2023" name="Insect Mol. Biol.">
        <title>Genome sequencing provides insights into the evolution of gene families encoding plant cell wall-degrading enzymes in longhorned beetles.</title>
        <authorList>
            <person name="Shin N.R."/>
            <person name="Okamura Y."/>
            <person name="Kirsch R."/>
            <person name="Pauchet Y."/>
        </authorList>
    </citation>
    <scope>NUCLEOTIDE SEQUENCE [LARGE SCALE GENOMIC DNA]</scope>
    <source>
        <strain evidence="1">EAD_L_NR</strain>
    </source>
</reference>
<name>A0AAV8WD35_9CUCU</name>
<protein>
    <submittedName>
        <fullName evidence="1">Uncharacterized protein</fullName>
    </submittedName>
</protein>
<evidence type="ECO:0000313" key="1">
    <source>
        <dbReference type="EMBL" id="KAJ8923945.1"/>
    </source>
</evidence>